<dbReference type="Proteomes" id="UP000663832">
    <property type="component" value="Unassembled WGS sequence"/>
</dbReference>
<keyword evidence="3" id="KW-1185">Reference proteome</keyword>
<name>A0A814EYX7_9BILA</name>
<gene>
    <name evidence="2" type="ORF">QVE165_LOCUS13476</name>
</gene>
<evidence type="ECO:0000313" key="2">
    <source>
        <dbReference type="EMBL" id="CAF0973745.1"/>
    </source>
</evidence>
<evidence type="ECO:0000256" key="1">
    <source>
        <dbReference type="SAM" id="MobiDB-lite"/>
    </source>
</evidence>
<accession>A0A814EYX7</accession>
<proteinExistence type="predicted"/>
<feature type="compositionally biased region" description="Polar residues" evidence="1">
    <location>
        <begin position="1"/>
        <end position="10"/>
    </location>
</feature>
<protein>
    <submittedName>
        <fullName evidence="2">Uncharacterized protein</fullName>
    </submittedName>
</protein>
<feature type="region of interest" description="Disordered" evidence="1">
    <location>
        <begin position="1"/>
        <end position="35"/>
    </location>
</feature>
<comment type="caution">
    <text evidence="2">The sequence shown here is derived from an EMBL/GenBank/DDBJ whole genome shotgun (WGS) entry which is preliminary data.</text>
</comment>
<dbReference type="OrthoDB" id="10051746at2759"/>
<dbReference type="EMBL" id="CAJNOM010000069">
    <property type="protein sequence ID" value="CAF0973745.1"/>
    <property type="molecule type" value="Genomic_DNA"/>
</dbReference>
<dbReference type="AlphaFoldDB" id="A0A814EYX7"/>
<reference evidence="2" key="1">
    <citation type="submission" date="2021-02" db="EMBL/GenBank/DDBJ databases">
        <authorList>
            <person name="Nowell W R."/>
        </authorList>
    </citation>
    <scope>NUCLEOTIDE SEQUENCE</scope>
</reference>
<evidence type="ECO:0000313" key="3">
    <source>
        <dbReference type="Proteomes" id="UP000663832"/>
    </source>
</evidence>
<organism evidence="2 3">
    <name type="scientific">Adineta steineri</name>
    <dbReference type="NCBI Taxonomy" id="433720"/>
    <lineage>
        <taxon>Eukaryota</taxon>
        <taxon>Metazoa</taxon>
        <taxon>Spiralia</taxon>
        <taxon>Gnathifera</taxon>
        <taxon>Rotifera</taxon>
        <taxon>Eurotatoria</taxon>
        <taxon>Bdelloidea</taxon>
        <taxon>Adinetida</taxon>
        <taxon>Adinetidae</taxon>
        <taxon>Adineta</taxon>
    </lineage>
</organism>
<sequence>MKLYSKQLSNKQKRLSARQRRRIRQRLRRKQRRMKVPIYSTSITTQMATDALDMLHISTDFHAKPFEFIQRYELTRQQALKMSISQQPIICFNEHKNNHVFSTTTNKLDNCTNEDYDSTYA</sequence>
<feature type="compositionally biased region" description="Basic residues" evidence="1">
    <location>
        <begin position="11"/>
        <end position="35"/>
    </location>
</feature>